<comment type="catalytic activity">
    <reaction evidence="6">
        <text>2 a quinone + NADH + H(+) = 2 a 1,4-benzosemiquinone + NAD(+)</text>
        <dbReference type="Rhea" id="RHEA:65952"/>
        <dbReference type="ChEBI" id="CHEBI:15378"/>
        <dbReference type="ChEBI" id="CHEBI:57540"/>
        <dbReference type="ChEBI" id="CHEBI:57945"/>
        <dbReference type="ChEBI" id="CHEBI:132124"/>
        <dbReference type="ChEBI" id="CHEBI:134225"/>
    </reaction>
</comment>
<dbReference type="InterPro" id="IPR003680">
    <property type="entry name" value="Flavodoxin_fold"/>
</dbReference>
<evidence type="ECO:0000256" key="6">
    <source>
        <dbReference type="HAMAP-Rule" id="MF_01216"/>
    </source>
</evidence>
<dbReference type="InterPro" id="IPR029039">
    <property type="entry name" value="Flavoprotein-like_sf"/>
</dbReference>
<dbReference type="GO" id="GO:0016655">
    <property type="term" value="F:oxidoreductase activity, acting on NAD(P)H, quinone or similar compound as acceptor"/>
    <property type="evidence" value="ECO:0007669"/>
    <property type="project" value="InterPro"/>
</dbReference>
<dbReference type="GO" id="GO:0009055">
    <property type="term" value="F:electron transfer activity"/>
    <property type="evidence" value="ECO:0007669"/>
    <property type="project" value="UniProtKB-UniRule"/>
</dbReference>
<keyword evidence="1 6" id="KW-0285">Flavoprotein</keyword>
<organism evidence="8 9">
    <name type="scientific">Entomoplasma freundtii</name>
    <dbReference type="NCBI Taxonomy" id="74700"/>
    <lineage>
        <taxon>Bacteria</taxon>
        <taxon>Bacillati</taxon>
        <taxon>Mycoplasmatota</taxon>
        <taxon>Mollicutes</taxon>
        <taxon>Entomoplasmatales</taxon>
        <taxon>Entomoplasmataceae</taxon>
        <taxon>Entomoplasma</taxon>
    </lineage>
</organism>
<dbReference type="SUPFAM" id="SSF52218">
    <property type="entry name" value="Flavoproteins"/>
    <property type="match status" value="1"/>
</dbReference>
<dbReference type="EC" id="1.7.1.17" evidence="6"/>
<protein>
    <recommendedName>
        <fullName evidence="6">FMN dependent NADH:quinone oxidoreductase</fullName>
        <ecNumber evidence="6">1.6.5.-</ecNumber>
    </recommendedName>
    <alternativeName>
        <fullName evidence="6">Azo-dye reductase</fullName>
    </alternativeName>
    <alternativeName>
        <fullName evidence="6">FMN-dependent NADH-azo compound oxidoreductase</fullName>
    </alternativeName>
    <alternativeName>
        <fullName evidence="6">FMN-dependent NADH-azoreductase</fullName>
        <ecNumber evidence="6">1.7.1.17</ecNumber>
    </alternativeName>
</protein>
<dbReference type="EMBL" id="CP024962">
    <property type="protein sequence ID" value="ATZ16328.1"/>
    <property type="molecule type" value="Genomic_DNA"/>
</dbReference>
<dbReference type="Gene3D" id="3.40.50.360">
    <property type="match status" value="1"/>
</dbReference>
<dbReference type="PANTHER" id="PTHR43741:SF4">
    <property type="entry name" value="FMN-DEPENDENT NADH:QUINONE OXIDOREDUCTASE"/>
    <property type="match status" value="1"/>
</dbReference>
<evidence type="ECO:0000256" key="2">
    <source>
        <dbReference type="ARBA" id="ARBA00022643"/>
    </source>
</evidence>
<evidence type="ECO:0000313" key="9">
    <source>
        <dbReference type="Proteomes" id="UP000232222"/>
    </source>
</evidence>
<comment type="function">
    <text evidence="6">Quinone reductase that provides resistance to thiol-specific stress caused by electrophilic quinones.</text>
</comment>
<evidence type="ECO:0000259" key="7">
    <source>
        <dbReference type="Pfam" id="PF02525"/>
    </source>
</evidence>
<evidence type="ECO:0000313" key="8">
    <source>
        <dbReference type="EMBL" id="ATZ16328.1"/>
    </source>
</evidence>
<keyword evidence="9" id="KW-1185">Reference proteome</keyword>
<dbReference type="Proteomes" id="UP000232222">
    <property type="component" value="Chromosome"/>
</dbReference>
<feature type="binding site" evidence="6">
    <location>
        <begin position="17"/>
        <end position="19"/>
    </location>
    <ligand>
        <name>FMN</name>
        <dbReference type="ChEBI" id="CHEBI:58210"/>
    </ligand>
</feature>
<dbReference type="EC" id="1.6.5.-" evidence="6"/>
<feature type="domain" description="Flavodoxin-like fold" evidence="7">
    <location>
        <begin position="3"/>
        <end position="179"/>
    </location>
</feature>
<evidence type="ECO:0000256" key="3">
    <source>
        <dbReference type="ARBA" id="ARBA00023002"/>
    </source>
</evidence>
<reference evidence="8 9" key="1">
    <citation type="submission" date="2017-11" db="EMBL/GenBank/DDBJ databases">
        <title>Genome sequence of Entomoplasma freundtii BARC 318 (ATCC 51999).</title>
        <authorList>
            <person name="Lo W.-S."/>
            <person name="Gasparich G.E."/>
            <person name="Kuo C.-H."/>
        </authorList>
    </citation>
    <scope>NUCLEOTIDE SEQUENCE [LARGE SCALE GENOMIC DNA]</scope>
    <source>
        <strain evidence="8 9">BARC 318</strain>
    </source>
</reference>
<dbReference type="InterPro" id="IPR023048">
    <property type="entry name" value="NADH:quinone_OxRdtase_FMN_depd"/>
</dbReference>
<dbReference type="AlphaFoldDB" id="A0A2K8NT29"/>
<comment type="subunit">
    <text evidence="6">Homodimer.</text>
</comment>
<dbReference type="GO" id="GO:0010181">
    <property type="term" value="F:FMN binding"/>
    <property type="evidence" value="ECO:0007669"/>
    <property type="project" value="UniProtKB-UniRule"/>
</dbReference>
<proteinExistence type="inferred from homology"/>
<comment type="caution">
    <text evidence="6">Lacks conserved residue(s) required for the propagation of feature annotation.</text>
</comment>
<keyword evidence="2 6" id="KW-0288">FMN</keyword>
<dbReference type="PANTHER" id="PTHR43741">
    <property type="entry name" value="FMN-DEPENDENT NADH-AZOREDUCTASE 1"/>
    <property type="match status" value="1"/>
</dbReference>
<dbReference type="NCBIfam" id="NF002370">
    <property type="entry name" value="PRK01355.1"/>
    <property type="match status" value="1"/>
</dbReference>
<evidence type="ECO:0000256" key="1">
    <source>
        <dbReference type="ARBA" id="ARBA00022630"/>
    </source>
</evidence>
<dbReference type="GO" id="GO:0016652">
    <property type="term" value="F:oxidoreductase activity, acting on NAD(P)H as acceptor"/>
    <property type="evidence" value="ECO:0007669"/>
    <property type="project" value="UniProtKB-UniRule"/>
</dbReference>
<comment type="catalytic activity">
    <reaction evidence="5">
        <text>N,N-dimethyl-1,4-phenylenediamine + anthranilate + 2 NAD(+) = 2-(4-dimethylaminophenyl)diazenylbenzoate + 2 NADH + 2 H(+)</text>
        <dbReference type="Rhea" id="RHEA:55872"/>
        <dbReference type="ChEBI" id="CHEBI:15378"/>
        <dbReference type="ChEBI" id="CHEBI:15783"/>
        <dbReference type="ChEBI" id="CHEBI:16567"/>
        <dbReference type="ChEBI" id="CHEBI:57540"/>
        <dbReference type="ChEBI" id="CHEBI:57945"/>
        <dbReference type="ChEBI" id="CHEBI:71579"/>
        <dbReference type="EC" id="1.7.1.17"/>
    </reaction>
    <physiologicalReaction direction="right-to-left" evidence="5">
        <dbReference type="Rhea" id="RHEA:55874"/>
    </physiologicalReaction>
</comment>
<gene>
    <name evidence="8" type="primary">acpD</name>
    <name evidence="6" type="synonym">azoR</name>
    <name evidence="8" type="ORF">EFREU_v1c03020</name>
</gene>
<dbReference type="HAMAP" id="MF_01216">
    <property type="entry name" value="Azoreductase_type1"/>
    <property type="match status" value="1"/>
</dbReference>
<comment type="cofactor">
    <cofactor evidence="6">
        <name>FMN</name>
        <dbReference type="ChEBI" id="CHEBI:58210"/>
    </cofactor>
    <text evidence="6">Binds 1 FMN per subunit.</text>
</comment>
<keyword evidence="3 6" id="KW-0560">Oxidoreductase</keyword>
<dbReference type="Pfam" id="PF02525">
    <property type="entry name" value="Flavodoxin_2"/>
    <property type="match status" value="1"/>
</dbReference>
<comment type="function">
    <text evidence="6">Also exhibits azoreductase activity. Catalyzes the reductive cleavage of the azo bond in aromatic azo compounds to the corresponding amines.</text>
</comment>
<dbReference type="RefSeq" id="WP_232673628.1">
    <property type="nucleotide sequence ID" value="NZ_CP024962.1"/>
</dbReference>
<evidence type="ECO:0000256" key="5">
    <source>
        <dbReference type="ARBA" id="ARBA00048542"/>
    </source>
</evidence>
<name>A0A2K8NT29_9MOLU</name>
<accession>A0A2K8NT29</accession>
<evidence type="ECO:0000256" key="4">
    <source>
        <dbReference type="ARBA" id="ARBA00023027"/>
    </source>
</evidence>
<keyword evidence="4 6" id="KW-0520">NAD</keyword>
<dbReference type="KEGG" id="efr:EFREU_v1c03020"/>
<feature type="binding site" evidence="6">
    <location>
        <position position="10"/>
    </location>
    <ligand>
        <name>FMN</name>
        <dbReference type="ChEBI" id="CHEBI:58210"/>
    </ligand>
</feature>
<dbReference type="InterPro" id="IPR050104">
    <property type="entry name" value="FMN-dep_NADH:Q_OxRdtase_AzoR1"/>
</dbReference>
<sequence>MTRVLVINGSPSKREQSYSGAVTDLFLDKYHQLHPHDEIINLDLNDLPLAHQTLDRHNSSSYWKEVLPLIEQLKKVEKVVCVSPMNNFNVSGLMKNYLDHVLLADQTFSYKYSKKGEAIGLLKNLVVQIITTQGAPLGWYPFGNHTAFLEGTWAFMGAKINHPSLLLAGTKVAPLKEQTPEVAAQTLLPEIDKALKTF</sequence>
<comment type="similarity">
    <text evidence="6">Belongs to the azoreductase type 1 family.</text>
</comment>